<dbReference type="EMBL" id="VSRR010059759">
    <property type="protein sequence ID" value="MPC82432.1"/>
    <property type="molecule type" value="Genomic_DNA"/>
</dbReference>
<evidence type="ECO:0000313" key="2">
    <source>
        <dbReference type="Proteomes" id="UP000324222"/>
    </source>
</evidence>
<name>A0A5B7IEX5_PORTR</name>
<protein>
    <submittedName>
        <fullName evidence="1">Phosphorylase b kinase regulatory subunit beta</fullName>
    </submittedName>
</protein>
<dbReference type="Proteomes" id="UP000324222">
    <property type="component" value="Unassembled WGS sequence"/>
</dbReference>
<comment type="caution">
    <text evidence="1">The sequence shown here is derived from an EMBL/GenBank/DDBJ whole genome shotgun (WGS) entry which is preliminary data.</text>
</comment>
<evidence type="ECO:0000313" key="1">
    <source>
        <dbReference type="EMBL" id="MPC82432.1"/>
    </source>
</evidence>
<keyword evidence="2" id="KW-1185">Reference proteome</keyword>
<proteinExistence type="predicted"/>
<accession>A0A5B7IEX5</accession>
<sequence>MLFVPWQDMELQPTHEVINVLRSVSTLHGQTQLLGILLRREGPDYQIDGHPGINWLEVLVAVRLERLLKEVSVCHFWGAMRLAAALLKKTYPSVMHMTAILVQGCQVT</sequence>
<organism evidence="1 2">
    <name type="scientific">Portunus trituberculatus</name>
    <name type="common">Swimming crab</name>
    <name type="synonym">Neptunus trituberculatus</name>
    <dbReference type="NCBI Taxonomy" id="210409"/>
    <lineage>
        <taxon>Eukaryota</taxon>
        <taxon>Metazoa</taxon>
        <taxon>Ecdysozoa</taxon>
        <taxon>Arthropoda</taxon>
        <taxon>Crustacea</taxon>
        <taxon>Multicrustacea</taxon>
        <taxon>Malacostraca</taxon>
        <taxon>Eumalacostraca</taxon>
        <taxon>Eucarida</taxon>
        <taxon>Decapoda</taxon>
        <taxon>Pleocyemata</taxon>
        <taxon>Brachyura</taxon>
        <taxon>Eubrachyura</taxon>
        <taxon>Portunoidea</taxon>
        <taxon>Portunidae</taxon>
        <taxon>Portuninae</taxon>
        <taxon>Portunus</taxon>
    </lineage>
</organism>
<gene>
    <name evidence="1" type="primary">PHKB_1</name>
    <name evidence="1" type="ORF">E2C01_077100</name>
</gene>
<dbReference type="AlphaFoldDB" id="A0A5B7IEX5"/>
<reference evidence="1 2" key="1">
    <citation type="submission" date="2019-05" db="EMBL/GenBank/DDBJ databases">
        <title>Another draft genome of Portunus trituberculatus and its Hox gene families provides insights of decapod evolution.</title>
        <authorList>
            <person name="Jeong J.-H."/>
            <person name="Song I."/>
            <person name="Kim S."/>
            <person name="Choi T."/>
            <person name="Kim D."/>
            <person name="Ryu S."/>
            <person name="Kim W."/>
        </authorList>
    </citation>
    <scope>NUCLEOTIDE SEQUENCE [LARGE SCALE GENOMIC DNA]</scope>
    <source>
        <tissue evidence="1">Muscle</tissue>
    </source>
</reference>
<dbReference type="OrthoDB" id="5971574at2759"/>